<dbReference type="InterPro" id="IPR036942">
    <property type="entry name" value="Beta-barrel_TonB_sf"/>
</dbReference>
<organism evidence="10 11">
    <name type="scientific">Pedobacter metabolipauper</name>
    <dbReference type="NCBI Taxonomy" id="425513"/>
    <lineage>
        <taxon>Bacteria</taxon>
        <taxon>Pseudomonadati</taxon>
        <taxon>Bacteroidota</taxon>
        <taxon>Sphingobacteriia</taxon>
        <taxon>Sphingobacteriales</taxon>
        <taxon>Sphingobacteriaceae</taxon>
        <taxon>Pedobacter</taxon>
    </lineage>
</organism>
<proteinExistence type="inferred from homology"/>
<evidence type="ECO:0000313" key="10">
    <source>
        <dbReference type="EMBL" id="TDQ12037.1"/>
    </source>
</evidence>
<evidence type="ECO:0000256" key="5">
    <source>
        <dbReference type="ARBA" id="ARBA00023136"/>
    </source>
</evidence>
<dbReference type="Pfam" id="PF13715">
    <property type="entry name" value="CarbopepD_reg_2"/>
    <property type="match status" value="1"/>
</dbReference>
<reference evidence="10 11" key="1">
    <citation type="submission" date="2019-03" db="EMBL/GenBank/DDBJ databases">
        <title>Genomic Encyclopedia of Archaeal and Bacterial Type Strains, Phase II (KMG-II): from individual species to whole genera.</title>
        <authorList>
            <person name="Goeker M."/>
        </authorList>
    </citation>
    <scope>NUCLEOTIDE SEQUENCE [LARGE SCALE GENOMIC DNA]</scope>
    <source>
        <strain evidence="10 11">DSM 19035</strain>
    </source>
</reference>
<dbReference type="InterPro" id="IPR008969">
    <property type="entry name" value="CarboxyPept-like_regulatory"/>
</dbReference>
<dbReference type="InterPro" id="IPR039426">
    <property type="entry name" value="TonB-dep_rcpt-like"/>
</dbReference>
<keyword evidence="3 7" id="KW-1134">Transmembrane beta strand</keyword>
<dbReference type="Pfam" id="PF07715">
    <property type="entry name" value="Plug"/>
    <property type="match status" value="1"/>
</dbReference>
<feature type="chain" id="PRO_5020728237" evidence="8">
    <location>
        <begin position="27"/>
        <end position="944"/>
    </location>
</feature>
<evidence type="ECO:0000259" key="9">
    <source>
        <dbReference type="Pfam" id="PF07715"/>
    </source>
</evidence>
<evidence type="ECO:0000256" key="6">
    <source>
        <dbReference type="ARBA" id="ARBA00023237"/>
    </source>
</evidence>
<dbReference type="PROSITE" id="PS52016">
    <property type="entry name" value="TONB_DEPENDENT_REC_3"/>
    <property type="match status" value="1"/>
</dbReference>
<gene>
    <name evidence="10" type="ORF">ATK78_1168</name>
</gene>
<dbReference type="SUPFAM" id="SSF49464">
    <property type="entry name" value="Carboxypeptidase regulatory domain-like"/>
    <property type="match status" value="1"/>
</dbReference>
<dbReference type="Gene3D" id="2.170.130.10">
    <property type="entry name" value="TonB-dependent receptor, plug domain"/>
    <property type="match status" value="1"/>
</dbReference>
<dbReference type="AlphaFoldDB" id="A0A4R6T0X2"/>
<evidence type="ECO:0000256" key="8">
    <source>
        <dbReference type="SAM" id="SignalP"/>
    </source>
</evidence>
<comment type="subcellular location">
    <subcellularLocation>
        <location evidence="1 7">Cell outer membrane</location>
        <topology evidence="1 7">Multi-pass membrane protein</topology>
    </subcellularLocation>
</comment>
<dbReference type="SUPFAM" id="SSF56935">
    <property type="entry name" value="Porins"/>
    <property type="match status" value="1"/>
</dbReference>
<dbReference type="GO" id="GO:0009279">
    <property type="term" value="C:cell outer membrane"/>
    <property type="evidence" value="ECO:0007669"/>
    <property type="project" value="UniProtKB-SubCell"/>
</dbReference>
<evidence type="ECO:0000256" key="3">
    <source>
        <dbReference type="ARBA" id="ARBA00022452"/>
    </source>
</evidence>
<evidence type="ECO:0000256" key="7">
    <source>
        <dbReference type="PROSITE-ProRule" id="PRU01360"/>
    </source>
</evidence>
<keyword evidence="10" id="KW-0675">Receptor</keyword>
<keyword evidence="11" id="KW-1185">Reference proteome</keyword>
<dbReference type="EMBL" id="SNYC01000003">
    <property type="protein sequence ID" value="TDQ12037.1"/>
    <property type="molecule type" value="Genomic_DNA"/>
</dbReference>
<evidence type="ECO:0000313" key="11">
    <source>
        <dbReference type="Proteomes" id="UP000295620"/>
    </source>
</evidence>
<evidence type="ECO:0000256" key="2">
    <source>
        <dbReference type="ARBA" id="ARBA00022448"/>
    </source>
</evidence>
<dbReference type="Gene3D" id="2.40.170.20">
    <property type="entry name" value="TonB-dependent receptor, beta-barrel domain"/>
    <property type="match status" value="1"/>
</dbReference>
<dbReference type="InterPro" id="IPR037066">
    <property type="entry name" value="Plug_dom_sf"/>
</dbReference>
<dbReference type="RefSeq" id="WP_133575060.1">
    <property type="nucleotide sequence ID" value="NZ_SNYC01000003.1"/>
</dbReference>
<keyword evidence="5 7" id="KW-0472">Membrane</keyword>
<keyword evidence="8" id="KW-0732">Signal</keyword>
<keyword evidence="4 7" id="KW-0812">Transmembrane</keyword>
<name>A0A4R6T0X2_9SPHI</name>
<evidence type="ECO:0000256" key="4">
    <source>
        <dbReference type="ARBA" id="ARBA00022692"/>
    </source>
</evidence>
<feature type="domain" description="TonB-dependent receptor plug" evidence="9">
    <location>
        <begin position="132"/>
        <end position="261"/>
    </location>
</feature>
<comment type="caution">
    <text evidence="10">The sequence shown here is derived from an EMBL/GenBank/DDBJ whole genome shotgun (WGS) entry which is preliminary data.</text>
</comment>
<sequence>MIKYLSCFKHLILVFLCLLAGINSFAQDTKRNFTIGGTVYEQKGNKGPVTPISSATVSISEYGINAATSTNGRFSFTRVPSGKVKLSLSYLGKITLDTLIDVQSDLDLKFYLAEADFRLKEVNVTASNTDNSNGTSSKISRSAIDHLQAASLTDLLSLLPGGPTINPNLANAKQITLRNVGSPTQDLNAFGTSIIINGAPVSNNANLQTMSPAVSGASGSLGGGASPGAGFDVRTVSLDNVESVEIIRGVPGVQYGDVTAGVMLVNTKAGAQPLNINVRTNSNLYQFSATKGLDLGAKKGALNLGIDYASNVTSPVQSYLNYKKITGTALYSNTFFDNLKSTTSLDLLYGKDTRKPNPDDLVNQISSKGQDLGFIFNTRGNLSFDNAWLRAINYVARVGYTVKDSYYETLYTSATSPYSMTYTDGAILTNKPNTPVFDTNGQQLTNISPADQSLYAIALPSAYLGRYDINGKEFNTYFKTVATFFNRVGVTNHRWLLGADFKSDKNYGDGKTFSDTAPPYRNLSAVNASFRQRVYKDIAGLDQFGLFAEDQLNAKIGENHLLLVAGLRYDRFSGNRNALSPRINASLDIVPRVFSINGAYGQLAKAPAILHLSPEDAYFEYVNINETASAIPADQQVYMTTTRVFSTENPDLKIAKNKKSEIGFTLKVSQATLKVTGFRERLNNGYALSNTVNGYKPVTYNEYVRANAAQPVYQLSQSNPVLAKFYMPNNAQVANTEGIEADLNLGRFDAIRSAFTLNGAYIRTESYSNDYFFYDGQSTTGGAGRTHIGLYEKGMAKEYNQSFVTALRSTHNIPQLGFVVTLTTQVTWNESNQTKFGNDSIPVKYISKIDGQIYDFDASRAGEDQFKTLIRPTNPSQAIKESYPPLLNFNFNLTKEIEDYLRVSFFANNMFRYYQITESKRNPGTFIKRNSRLFFGLGLSLKIK</sequence>
<keyword evidence="6 7" id="KW-0998">Cell outer membrane</keyword>
<keyword evidence="2 7" id="KW-0813">Transport</keyword>
<evidence type="ECO:0000256" key="1">
    <source>
        <dbReference type="ARBA" id="ARBA00004571"/>
    </source>
</evidence>
<comment type="similarity">
    <text evidence="7">Belongs to the TonB-dependent receptor family.</text>
</comment>
<dbReference type="Proteomes" id="UP000295620">
    <property type="component" value="Unassembled WGS sequence"/>
</dbReference>
<dbReference type="Gene3D" id="2.60.40.1120">
    <property type="entry name" value="Carboxypeptidase-like, regulatory domain"/>
    <property type="match status" value="1"/>
</dbReference>
<protein>
    <submittedName>
        <fullName evidence="10">Outer membrane receptor for ferrienterochelin and colicin</fullName>
    </submittedName>
</protein>
<dbReference type="OrthoDB" id="1151166at2"/>
<feature type="signal peptide" evidence="8">
    <location>
        <begin position="1"/>
        <end position="26"/>
    </location>
</feature>
<dbReference type="InterPro" id="IPR012910">
    <property type="entry name" value="Plug_dom"/>
</dbReference>
<accession>A0A4R6T0X2</accession>